<dbReference type="RefSeq" id="XP_018989128.1">
    <property type="nucleotide sequence ID" value="XM_019142557.1"/>
</dbReference>
<dbReference type="STRING" id="1295533.A0A1E3HBR2"/>
<feature type="binding site" evidence="9">
    <location>
        <position position="190"/>
    </location>
    <ligand>
        <name>5-hydroxyisourate</name>
        <dbReference type="ChEBI" id="CHEBI:18072"/>
    </ligand>
</feature>
<evidence type="ECO:0000256" key="8">
    <source>
        <dbReference type="PIRSR" id="PIRSR000241-1"/>
    </source>
</evidence>
<feature type="binding site" evidence="9">
    <location>
        <position position="65"/>
    </location>
    <ligand>
        <name>urate</name>
        <dbReference type="ChEBI" id="CHEBI:17775"/>
    </ligand>
</feature>
<dbReference type="GO" id="GO:0006145">
    <property type="term" value="P:purine nucleobase catabolic process"/>
    <property type="evidence" value="ECO:0007669"/>
    <property type="project" value="TreeGrafter"/>
</dbReference>
<feature type="active site" description="Charge relay system" evidence="8">
    <location>
        <position position="276"/>
    </location>
</feature>
<evidence type="ECO:0000256" key="3">
    <source>
        <dbReference type="ARBA" id="ARBA00009760"/>
    </source>
</evidence>
<feature type="binding site" evidence="9">
    <location>
        <position position="173"/>
    </location>
    <ligand>
        <name>5-hydroxyisourate</name>
        <dbReference type="ChEBI" id="CHEBI:18072"/>
    </ligand>
</feature>
<proteinExistence type="inferred from homology"/>
<feature type="binding site" evidence="9">
    <location>
        <position position="65"/>
    </location>
    <ligand>
        <name>5-hydroxyisourate</name>
        <dbReference type="ChEBI" id="CHEBI:18072"/>
    </ligand>
</feature>
<dbReference type="Proteomes" id="UP000094065">
    <property type="component" value="Unassembled WGS sequence"/>
</dbReference>
<evidence type="ECO:0000256" key="5">
    <source>
        <dbReference type="ARBA" id="ARBA00023002"/>
    </source>
</evidence>
<dbReference type="GeneID" id="30159083"/>
<evidence type="ECO:0000256" key="9">
    <source>
        <dbReference type="PIRSR" id="PIRSR000241-2"/>
    </source>
</evidence>
<dbReference type="OrthoDB" id="9992118at2759"/>
<dbReference type="Gene3D" id="3.10.270.10">
    <property type="entry name" value="Urate Oxidase"/>
    <property type="match status" value="1"/>
</dbReference>
<feature type="binding site" evidence="9">
    <location>
        <position position="248"/>
    </location>
    <ligand>
        <name>urate</name>
        <dbReference type="ChEBI" id="CHEBI:17775"/>
    </ligand>
</feature>
<evidence type="ECO:0000313" key="11">
    <source>
        <dbReference type="EMBL" id="ODN73216.1"/>
    </source>
</evidence>
<feature type="active site" description="Charge relay system" evidence="8">
    <location>
        <position position="65"/>
    </location>
</feature>
<feature type="binding site" evidence="9">
    <location>
        <position position="274"/>
    </location>
    <ligand>
        <name>O2</name>
        <dbReference type="ChEBI" id="CHEBI:15379"/>
    </ligand>
</feature>
<organism evidence="11 12">
    <name type="scientific">Cryptococcus amylolentus CBS 6039</name>
    <dbReference type="NCBI Taxonomy" id="1295533"/>
    <lineage>
        <taxon>Eukaryota</taxon>
        <taxon>Fungi</taxon>
        <taxon>Dikarya</taxon>
        <taxon>Basidiomycota</taxon>
        <taxon>Agaricomycotina</taxon>
        <taxon>Tremellomycetes</taxon>
        <taxon>Tremellales</taxon>
        <taxon>Cryptococcaceae</taxon>
        <taxon>Cryptococcus</taxon>
    </lineage>
</organism>
<comment type="subcellular location">
    <subcellularLocation>
        <location evidence="1 7">Peroxisome</location>
    </subcellularLocation>
</comment>
<evidence type="ECO:0000256" key="2">
    <source>
        <dbReference type="ARBA" id="ARBA00004831"/>
    </source>
</evidence>
<feature type="binding site" evidence="9">
    <location>
        <position position="65"/>
    </location>
    <ligand>
        <name>O2</name>
        <dbReference type="ChEBI" id="CHEBI:15379"/>
    </ligand>
</feature>
<dbReference type="Pfam" id="PF01014">
    <property type="entry name" value="Uricase"/>
    <property type="match status" value="2"/>
</dbReference>
<dbReference type="PANTHER" id="PTHR42874:SF1">
    <property type="entry name" value="URICASE"/>
    <property type="match status" value="1"/>
</dbReference>
<dbReference type="EC" id="1.7.3.3" evidence="7 10"/>
<feature type="binding site" evidence="9">
    <location>
        <position position="247"/>
    </location>
    <ligand>
        <name>5-hydroxyisourate</name>
        <dbReference type="ChEBI" id="CHEBI:18072"/>
    </ligand>
</feature>
<feature type="binding site" evidence="9">
    <location>
        <position position="190"/>
    </location>
    <ligand>
        <name>urate</name>
        <dbReference type="ChEBI" id="CHEBI:17775"/>
    </ligand>
</feature>
<dbReference type="SUPFAM" id="SSF55620">
    <property type="entry name" value="Tetrahydrobiopterin biosynthesis enzymes-like"/>
    <property type="match status" value="2"/>
</dbReference>
<evidence type="ECO:0000256" key="1">
    <source>
        <dbReference type="ARBA" id="ARBA00004275"/>
    </source>
</evidence>
<feature type="binding site" evidence="9">
    <location>
        <position position="66"/>
    </location>
    <ligand>
        <name>5-hydroxyisourate</name>
        <dbReference type="ChEBI" id="CHEBI:18072"/>
    </ligand>
</feature>
<dbReference type="PANTHER" id="PTHR42874">
    <property type="entry name" value="URICASE"/>
    <property type="match status" value="1"/>
</dbReference>
<gene>
    <name evidence="11" type="ORF">L202_07774</name>
</gene>
<dbReference type="FunFam" id="3.10.270.10:FF:000001">
    <property type="entry name" value="Uricase"/>
    <property type="match status" value="1"/>
</dbReference>
<name>A0A1E3HBR2_9TREE</name>
<protein>
    <recommendedName>
        <fullName evidence="7 10">Uricase</fullName>
        <ecNumber evidence="7 10">1.7.3.3</ecNumber>
    </recommendedName>
    <alternativeName>
        <fullName evidence="7">Urate oxidase</fullName>
    </alternativeName>
</protein>
<feature type="binding site" evidence="9">
    <location>
        <position position="173"/>
    </location>
    <ligand>
        <name>urate</name>
        <dbReference type="ChEBI" id="CHEBI:17775"/>
    </ligand>
</feature>
<keyword evidence="6 7" id="KW-0576">Peroxisome</keyword>
<comment type="similarity">
    <text evidence="3 7 10">Belongs to the uricase family.</text>
</comment>
<feature type="binding site" evidence="9">
    <location>
        <position position="274"/>
    </location>
    <ligand>
        <name>5-hydroxyisourate</name>
        <dbReference type="ChEBI" id="CHEBI:18072"/>
    </ligand>
</feature>
<feature type="binding site" evidence="9">
    <location>
        <position position="274"/>
    </location>
    <ligand>
        <name>urate</name>
        <dbReference type="ChEBI" id="CHEBI:17775"/>
    </ligand>
</feature>
<dbReference type="PIRSF" id="PIRSF000241">
    <property type="entry name" value="Urate_oxidase"/>
    <property type="match status" value="1"/>
</dbReference>
<feature type="active site" description="Charge relay system" evidence="8">
    <location>
        <position position="20"/>
    </location>
</feature>
<reference evidence="11 12" key="1">
    <citation type="submission" date="2016-06" db="EMBL/GenBank/DDBJ databases">
        <title>Evolution of pathogenesis and genome organization in the Tremellales.</title>
        <authorList>
            <person name="Cuomo C."/>
            <person name="Litvintseva A."/>
            <person name="Heitman J."/>
            <person name="Chen Y."/>
            <person name="Sun S."/>
            <person name="Springer D."/>
            <person name="Dromer F."/>
            <person name="Young S."/>
            <person name="Zeng Q."/>
            <person name="Chapman S."/>
            <person name="Gujja S."/>
            <person name="Saif S."/>
            <person name="Birren B."/>
        </authorList>
    </citation>
    <scope>NUCLEOTIDE SEQUENCE [LARGE SCALE GENOMIC DNA]</scope>
    <source>
        <strain evidence="11 12">CBS 6039</strain>
    </source>
</reference>
<evidence type="ECO:0000313" key="12">
    <source>
        <dbReference type="Proteomes" id="UP000094065"/>
    </source>
</evidence>
<dbReference type="PRINTS" id="PR00093">
    <property type="entry name" value="URICASE"/>
</dbReference>
<evidence type="ECO:0000256" key="4">
    <source>
        <dbReference type="ARBA" id="ARBA00022631"/>
    </source>
</evidence>
<keyword evidence="5 7" id="KW-0560">Oxidoreductase</keyword>
<dbReference type="GO" id="GO:0019628">
    <property type="term" value="P:urate catabolic process"/>
    <property type="evidence" value="ECO:0007669"/>
    <property type="project" value="UniProtKB-UniPathway"/>
</dbReference>
<feature type="binding site" evidence="9">
    <location>
        <position position="248"/>
    </location>
    <ligand>
        <name>5-hydroxyisourate</name>
        <dbReference type="ChEBI" id="CHEBI:18072"/>
    </ligand>
</feature>
<dbReference type="EMBL" id="AWGJ01000013">
    <property type="protein sequence ID" value="ODN73216.1"/>
    <property type="molecule type" value="Genomic_DNA"/>
</dbReference>
<dbReference type="NCBIfam" id="TIGR03383">
    <property type="entry name" value="urate_oxi"/>
    <property type="match status" value="1"/>
</dbReference>
<evidence type="ECO:0000256" key="6">
    <source>
        <dbReference type="ARBA" id="ARBA00023140"/>
    </source>
</evidence>
<keyword evidence="4 7" id="KW-0659">Purine metabolism</keyword>
<evidence type="ECO:0000256" key="7">
    <source>
        <dbReference type="PIRNR" id="PIRNR000241"/>
    </source>
</evidence>
<evidence type="ECO:0000256" key="10">
    <source>
        <dbReference type="RuleBase" id="RU004455"/>
    </source>
</evidence>
<dbReference type="GO" id="GO:0004846">
    <property type="term" value="F:urate oxidase activity"/>
    <property type="evidence" value="ECO:0007669"/>
    <property type="project" value="UniProtKB-EC"/>
</dbReference>
<feature type="binding site" evidence="9">
    <location>
        <position position="247"/>
    </location>
    <ligand>
        <name>urate</name>
        <dbReference type="ChEBI" id="CHEBI:17775"/>
    </ligand>
</feature>
<sequence length="317" mass="34935">MNPSPTMSQPGFLSAARYGKDLVKVARVVRDGDQHHVVEYVIRVLLEGEIETSYTEADNKCVVATDTMKNTCHIFAKTSPYVLDAPIFALHLALHFVTKYAHIHKAFVDIVDLKWSRIAVDGKPHKWSFVRDGDEKAIVECAVDASKGVENATAELKVGVKDLLVLKTSGSAFEDFYRDENTTLPEVSDRLFSTSVALQSLITLPPNIPLTIDNLAEIQKELNFKDLKAKVTKDVLETFATDESASVQATLYKTLQRILTSCPAVKEVSMQLPNKHYIPINLSPFGLENGLTREGGADVFYPAPDPSGLITATVTRS</sequence>
<accession>A0A1E3HBR2</accession>
<comment type="function">
    <text evidence="7 10">Catalyzes the oxidation of uric acid to 5-hydroxyisourate, which is further processed to form (S)-allantoin.</text>
</comment>
<keyword evidence="12" id="KW-1185">Reference proteome</keyword>
<dbReference type="InterPro" id="IPR002042">
    <property type="entry name" value="Uricase"/>
</dbReference>
<comment type="catalytic activity">
    <reaction evidence="7 10">
        <text>urate + O2 + H2O = 5-hydroxyisourate + H2O2</text>
        <dbReference type="Rhea" id="RHEA:21368"/>
        <dbReference type="ChEBI" id="CHEBI:15377"/>
        <dbReference type="ChEBI" id="CHEBI:15379"/>
        <dbReference type="ChEBI" id="CHEBI:16240"/>
        <dbReference type="ChEBI" id="CHEBI:17775"/>
        <dbReference type="ChEBI" id="CHEBI:18072"/>
        <dbReference type="EC" id="1.7.3.3"/>
    </reaction>
</comment>
<feature type="binding site" evidence="9">
    <location>
        <position position="66"/>
    </location>
    <ligand>
        <name>urate</name>
        <dbReference type="ChEBI" id="CHEBI:17775"/>
    </ligand>
</feature>
<dbReference type="AlphaFoldDB" id="A0A1E3HBR2"/>
<comment type="pathway">
    <text evidence="2 7">Purine metabolism; urate degradation; (S)-allantoin from urate: step 1/3.</text>
</comment>
<comment type="caution">
    <text evidence="11">The sequence shown here is derived from an EMBL/GenBank/DDBJ whole genome shotgun (WGS) entry which is preliminary data.</text>
</comment>
<dbReference type="UniPathway" id="UPA00394">
    <property type="reaction ID" value="UER00650"/>
</dbReference>
<dbReference type="GO" id="GO:0005777">
    <property type="term" value="C:peroxisome"/>
    <property type="evidence" value="ECO:0007669"/>
    <property type="project" value="UniProtKB-SubCell"/>
</dbReference>